<protein>
    <submittedName>
        <fullName evidence="2">Uncharacterized protein</fullName>
    </submittedName>
</protein>
<evidence type="ECO:0000313" key="3">
    <source>
        <dbReference type="Proteomes" id="UP000823749"/>
    </source>
</evidence>
<proteinExistence type="predicted"/>
<feature type="region of interest" description="Disordered" evidence="1">
    <location>
        <begin position="72"/>
        <end position="102"/>
    </location>
</feature>
<dbReference type="EMBL" id="JACTNZ010000001">
    <property type="protein sequence ID" value="KAG5563816.1"/>
    <property type="molecule type" value="Genomic_DNA"/>
</dbReference>
<sequence>MDICSSIMAIPISWTGGIDNVFGHLETDDRLCLRSPSVPQLSSVKALKLALGTHGDYLAAAYAHGNNPACPLGDSSDQQWQRPHSDPLNCDGACSTSDESAA</sequence>
<evidence type="ECO:0000256" key="1">
    <source>
        <dbReference type="SAM" id="MobiDB-lite"/>
    </source>
</evidence>
<organism evidence="2 3">
    <name type="scientific">Rhododendron griersonianum</name>
    <dbReference type="NCBI Taxonomy" id="479676"/>
    <lineage>
        <taxon>Eukaryota</taxon>
        <taxon>Viridiplantae</taxon>
        <taxon>Streptophyta</taxon>
        <taxon>Embryophyta</taxon>
        <taxon>Tracheophyta</taxon>
        <taxon>Spermatophyta</taxon>
        <taxon>Magnoliopsida</taxon>
        <taxon>eudicotyledons</taxon>
        <taxon>Gunneridae</taxon>
        <taxon>Pentapetalae</taxon>
        <taxon>asterids</taxon>
        <taxon>Ericales</taxon>
        <taxon>Ericaceae</taxon>
        <taxon>Ericoideae</taxon>
        <taxon>Rhodoreae</taxon>
        <taxon>Rhododendron</taxon>
    </lineage>
</organism>
<comment type="caution">
    <text evidence="2">The sequence shown here is derived from an EMBL/GenBank/DDBJ whole genome shotgun (WGS) entry which is preliminary data.</text>
</comment>
<dbReference type="AlphaFoldDB" id="A0AAV6LI59"/>
<keyword evidence="3" id="KW-1185">Reference proteome</keyword>
<evidence type="ECO:0000313" key="2">
    <source>
        <dbReference type="EMBL" id="KAG5563816.1"/>
    </source>
</evidence>
<name>A0AAV6LI59_9ERIC</name>
<reference evidence="2" key="1">
    <citation type="submission" date="2020-08" db="EMBL/GenBank/DDBJ databases">
        <title>Plant Genome Project.</title>
        <authorList>
            <person name="Zhang R.-G."/>
        </authorList>
    </citation>
    <scope>NUCLEOTIDE SEQUENCE</scope>
    <source>
        <strain evidence="2">WSP0</strain>
        <tissue evidence="2">Leaf</tissue>
    </source>
</reference>
<dbReference type="Proteomes" id="UP000823749">
    <property type="component" value="Chromosome 1"/>
</dbReference>
<accession>A0AAV6LI59</accession>
<gene>
    <name evidence="2" type="ORF">RHGRI_000121</name>
</gene>